<dbReference type="Proteomes" id="UP000255087">
    <property type="component" value="Unassembled WGS sequence"/>
</dbReference>
<gene>
    <name evidence="1" type="ORF">NCTC8580_04651</name>
</gene>
<protein>
    <submittedName>
        <fullName evidence="1">Uncharacterized protein</fullName>
    </submittedName>
</protein>
<sequence>MSMGLDLVYTRHRPSCRCVGSSRLPPSCILKSIGYRIGPESSRKKRKKKGGRLTCRLFSHLLRKDILTAHSLHLDNVPVSPSCNTRSLPPLKPWRRFARRSGQCPEHPFILAPFIASLAPVHLLRSLYIYYVPCTSITFLKHKPLILSNCAPCMVHPYQ</sequence>
<name>A0A380QFS8_YERPU</name>
<organism evidence="1 2">
    <name type="scientific">Yersinia pseudotuberculosis</name>
    <dbReference type="NCBI Taxonomy" id="633"/>
    <lineage>
        <taxon>Bacteria</taxon>
        <taxon>Pseudomonadati</taxon>
        <taxon>Pseudomonadota</taxon>
        <taxon>Gammaproteobacteria</taxon>
        <taxon>Enterobacterales</taxon>
        <taxon>Yersiniaceae</taxon>
        <taxon>Yersinia</taxon>
    </lineage>
</organism>
<accession>A0A380QFS8</accession>
<reference evidence="1 2" key="1">
    <citation type="submission" date="2018-06" db="EMBL/GenBank/DDBJ databases">
        <authorList>
            <consortium name="Pathogen Informatics"/>
            <person name="Doyle S."/>
        </authorList>
    </citation>
    <scope>NUCLEOTIDE SEQUENCE [LARGE SCALE GENOMIC DNA]</scope>
    <source>
        <strain evidence="1 2">NCTC8580</strain>
    </source>
</reference>
<proteinExistence type="predicted"/>
<dbReference type="EMBL" id="UHJC01000001">
    <property type="protein sequence ID" value="SUP87116.1"/>
    <property type="molecule type" value="Genomic_DNA"/>
</dbReference>
<evidence type="ECO:0000313" key="1">
    <source>
        <dbReference type="EMBL" id="SUP87116.1"/>
    </source>
</evidence>
<evidence type="ECO:0000313" key="2">
    <source>
        <dbReference type="Proteomes" id="UP000255087"/>
    </source>
</evidence>
<dbReference type="AlphaFoldDB" id="A0A380QFS8"/>